<keyword evidence="5" id="KW-1185">Reference proteome</keyword>
<dbReference type="PROSITE" id="PS00061">
    <property type="entry name" value="ADH_SHORT"/>
    <property type="match status" value="1"/>
</dbReference>
<dbReference type="PANTHER" id="PTHR42760">
    <property type="entry name" value="SHORT-CHAIN DEHYDROGENASES/REDUCTASES FAMILY MEMBER"/>
    <property type="match status" value="1"/>
</dbReference>
<dbReference type="NCBIfam" id="NF009466">
    <property type="entry name" value="PRK12826.1-2"/>
    <property type="match status" value="1"/>
</dbReference>
<keyword evidence="2" id="KW-0560">Oxidoreductase</keyword>
<evidence type="ECO:0000313" key="3">
    <source>
        <dbReference type="EMBL" id="MCY0149318.1"/>
    </source>
</evidence>
<comment type="similarity">
    <text evidence="1">Belongs to the short-chain dehydrogenases/reductases (SDR) family.</text>
</comment>
<dbReference type="InterPro" id="IPR036291">
    <property type="entry name" value="NAD(P)-bd_dom_sf"/>
</dbReference>
<dbReference type="EMBL" id="JAOVZR010000001">
    <property type="protein sequence ID" value="MCY0149318.1"/>
    <property type="molecule type" value="Genomic_DNA"/>
</dbReference>
<dbReference type="InterPro" id="IPR020904">
    <property type="entry name" value="Sc_DH/Rdtase_CS"/>
</dbReference>
<sequence>MNKFDGQVAVITGGASGIGLAVAEALAKEGAAIAILDVNAASISDALATLSLPVERARGYTVDVTCEDEVLDAFSQIDATFGRLDILVGAAGIIGRGSLEETESEQWRRVLDVDLSGIYMTARAALPALKRAGGGAIVNIASIAGIRAVSPQVNVAYAAAKGGVISLTEQMAAELAAYGIRVNAVSPGFVETPMSREQRSIGAHHGWTRRIPLRRYAQPSEIAEVCLFLASSQASYVTGTNLVVDGGLTVVLTSDTIPALAVEANP</sequence>
<gene>
    <name evidence="3" type="ORF">OEG84_16770</name>
    <name evidence="4" type="ORF">OEG84_23690</name>
</gene>
<dbReference type="NCBIfam" id="NF005559">
    <property type="entry name" value="PRK07231.1"/>
    <property type="match status" value="1"/>
</dbReference>
<evidence type="ECO:0000256" key="2">
    <source>
        <dbReference type="ARBA" id="ARBA00023002"/>
    </source>
</evidence>
<dbReference type="RefSeq" id="WP_267654810.1">
    <property type="nucleotide sequence ID" value="NZ_JAOVZR010000001.1"/>
</dbReference>
<dbReference type="Gene3D" id="3.40.50.720">
    <property type="entry name" value="NAD(P)-binding Rossmann-like Domain"/>
    <property type="match status" value="1"/>
</dbReference>
<dbReference type="EMBL" id="JAOVZR010000002">
    <property type="protein sequence ID" value="MCY0150624.1"/>
    <property type="molecule type" value="Genomic_DNA"/>
</dbReference>
<dbReference type="Proteomes" id="UP001073227">
    <property type="component" value="Unassembled WGS sequence"/>
</dbReference>
<dbReference type="Pfam" id="PF13561">
    <property type="entry name" value="adh_short_C2"/>
    <property type="match status" value="1"/>
</dbReference>
<reference evidence="3" key="1">
    <citation type="submission" date="2022-10" db="EMBL/GenBank/DDBJ databases">
        <title>Hoeflea sp. G2-23, isolated from marine algae.</title>
        <authorList>
            <person name="Kristyanto S."/>
            <person name="Kim J.M."/>
            <person name="Jeon C.O."/>
        </authorList>
    </citation>
    <scope>NUCLEOTIDE SEQUENCE</scope>
    <source>
        <strain evidence="3">G2-23</strain>
    </source>
</reference>
<dbReference type="PRINTS" id="PR00080">
    <property type="entry name" value="SDRFAMILY"/>
</dbReference>
<organism evidence="3 5">
    <name type="scientific">Hoeflea algicola</name>
    <dbReference type="NCBI Taxonomy" id="2983763"/>
    <lineage>
        <taxon>Bacteria</taxon>
        <taxon>Pseudomonadati</taxon>
        <taxon>Pseudomonadota</taxon>
        <taxon>Alphaproteobacteria</taxon>
        <taxon>Hyphomicrobiales</taxon>
        <taxon>Rhizobiaceae</taxon>
        <taxon>Hoeflea</taxon>
    </lineage>
</organism>
<dbReference type="InterPro" id="IPR002347">
    <property type="entry name" value="SDR_fam"/>
</dbReference>
<evidence type="ECO:0000313" key="5">
    <source>
        <dbReference type="Proteomes" id="UP001073227"/>
    </source>
</evidence>
<evidence type="ECO:0000256" key="1">
    <source>
        <dbReference type="ARBA" id="ARBA00006484"/>
    </source>
</evidence>
<dbReference type="PRINTS" id="PR00081">
    <property type="entry name" value="GDHRDH"/>
</dbReference>
<name>A0ABT3ZC72_9HYPH</name>
<dbReference type="SUPFAM" id="SSF51735">
    <property type="entry name" value="NAD(P)-binding Rossmann-fold domains"/>
    <property type="match status" value="1"/>
</dbReference>
<protein>
    <submittedName>
        <fullName evidence="3">SDR family oxidoreductase</fullName>
    </submittedName>
</protein>
<comment type="caution">
    <text evidence="3">The sequence shown here is derived from an EMBL/GenBank/DDBJ whole genome shotgun (WGS) entry which is preliminary data.</text>
</comment>
<evidence type="ECO:0000313" key="4">
    <source>
        <dbReference type="EMBL" id="MCY0150624.1"/>
    </source>
</evidence>
<accession>A0ABT3ZC72</accession>
<proteinExistence type="inferred from homology"/>
<dbReference type="PANTHER" id="PTHR42760:SF133">
    <property type="entry name" value="3-OXOACYL-[ACYL-CARRIER-PROTEIN] REDUCTASE"/>
    <property type="match status" value="1"/>
</dbReference>